<evidence type="ECO:0000256" key="4">
    <source>
        <dbReference type="SAM" id="MobiDB-lite"/>
    </source>
</evidence>
<evidence type="ECO:0000313" key="6">
    <source>
        <dbReference type="Proteomes" id="UP000504639"/>
    </source>
</evidence>
<feature type="region of interest" description="Disordered" evidence="4">
    <location>
        <begin position="175"/>
        <end position="211"/>
    </location>
</feature>
<dbReference type="GO" id="GO:0003810">
    <property type="term" value="F:protein-glutamine gamma-glutamyltransferase activity"/>
    <property type="evidence" value="ECO:0007669"/>
    <property type="project" value="UniProtKB-EC"/>
</dbReference>
<feature type="compositionally biased region" description="Basic and acidic residues" evidence="4">
    <location>
        <begin position="749"/>
        <end position="760"/>
    </location>
</feature>
<feature type="region of interest" description="Disordered" evidence="4">
    <location>
        <begin position="875"/>
        <end position="907"/>
    </location>
</feature>
<dbReference type="InterPro" id="IPR036238">
    <property type="entry name" value="Transglutaminase_C_sf"/>
</dbReference>
<dbReference type="InterPro" id="IPR016024">
    <property type="entry name" value="ARM-type_fold"/>
</dbReference>
<keyword evidence="2" id="KW-0808">Transferase</keyword>
<reference evidence="7" key="1">
    <citation type="submission" date="2025-08" db="UniProtKB">
        <authorList>
            <consortium name="RefSeq"/>
        </authorList>
    </citation>
    <scope>IDENTIFICATION</scope>
    <source>
        <tissue evidence="7">Lung</tissue>
    </source>
</reference>
<feature type="compositionally biased region" description="Basic residues" evidence="4">
    <location>
        <begin position="658"/>
        <end position="671"/>
    </location>
</feature>
<feature type="compositionally biased region" description="Low complexity" evidence="4">
    <location>
        <begin position="897"/>
        <end position="907"/>
    </location>
</feature>
<sequence length="1189" mass="127727">MLLRLHPGRPGRVSMATALLRCLGLPTRTVTNYNSAHDTDVSLTTDIYFDENMRPMERLNTDSVWNFHVWNDCWMKRPDLPDGYDGWQVVDATPQETSSGLFCCGPCSVTAVKNGEVFLKYDTPFVFAEVNSDKVYWQRQPNGAFSVVHVEEGAIGRRISTLGAGSGARIDITHQYKHPEGSEEERRAVSTATSHGSRPRSRGTPSTGEVSVTVGAGPAVAGAELELRVVARNQGAEPRTLRLRLALAPVRYTGVAGPPFRQEQHRRAVPPGQEETVTMTVGYAEYGPHVGDQDALRLSVAGAVEETGQVVAKELRVRLQAPDLTLTLLAPAVVGQEVPVQVVFQNPLPRALTGAVLRMEGAGLSCPQAVTVGTVEAGQTLRLRQPVVPLRPGRRRLVAAMESAQLGPVHGTLQFDAAPDPTGSTGNAGSAAEPPPWLSLRLALAGAWHAVRGRSLAQFPRVLRVLEAVGRAAPGALHFRHGARLCLGLKAAVVVRMLQEAQPDGRILDAVDSFFPEGDGAALAAHGQPSPQDVALVEGAQESFRQLVLELLGDGQRRAAYLQDTAGSEYGEPFLQALESLFHEFLLRIESALPAPDVTQLQEAVWSQSEPGPCPRELPILHRYLEDVGHAHRASLPRPLQQSGNQTSPPPGSASRPTKPRPGLRRLLPRRARPLAFFGDVSSDSEPEEVPRRKARFLPFPRRAVLLTDADREGNRDRHRAHRQGGAHQGARGGEGRDPPPAAAPHLQRQADERREDGGRLQDPGGLRPPSCPRPTWGQGPAVRGRGPAQAPPPRHSPRGEGGSSSSCPQPVWAPCGSIALLSAARSRHRPFKTSEPLRPERPHPPEAAPCFRPSPRWRRPSWRRCWRRCWSPTATASDGPPPASARPSPTPGPRPGSGSSWAAPPARRSGSWPQCCSAVDFWGAGGAWTPTCDRGSPPYWPKPWSGRQSMRWWWRWPSWRPWCCAGGGVGSWGPLGAWVQGAARDPRRKEVSLLVLSAVLEDAPPALAPHGPALAALCRGGLEPGAPPSTLAYALRALGGLAATLGDAHTELLRSLVPDILRALRTLIDADEERGADALEVLDELLAAAPGAVTFDLRPLLDLCLQVGGDSARGHALRARALATLGFLAQQRPRALLRGGLLGVLLGGLLGPLCAPPQRPDPEDEEEPGGDEGSQGGPSPRHAAAQGF</sequence>
<dbReference type="Pfam" id="PF01841">
    <property type="entry name" value="Transglut_core"/>
    <property type="match status" value="1"/>
</dbReference>
<feature type="domain" description="Transglutaminase-like" evidence="5">
    <location>
        <begin position="2"/>
        <end position="94"/>
    </location>
</feature>
<comment type="similarity">
    <text evidence="1">Belongs to the transglutaminase superfamily. Transglutaminase family.</text>
</comment>
<dbReference type="CDD" id="cd11657">
    <property type="entry name" value="TIN2_N"/>
    <property type="match status" value="1"/>
</dbReference>
<dbReference type="SUPFAM" id="SSF54001">
    <property type="entry name" value="Cysteine proteinases"/>
    <property type="match status" value="1"/>
</dbReference>
<dbReference type="AlphaFoldDB" id="A0A6J3EH84"/>
<dbReference type="KEGG" id="aful:116501610"/>
<dbReference type="InterPro" id="IPR002931">
    <property type="entry name" value="Transglutaminase-like"/>
</dbReference>
<dbReference type="Gene3D" id="1.25.10.10">
    <property type="entry name" value="Leucine-rich Repeat Variant"/>
    <property type="match status" value="1"/>
</dbReference>
<evidence type="ECO:0000259" key="5">
    <source>
        <dbReference type="SMART" id="SM00460"/>
    </source>
</evidence>
<evidence type="ECO:0000313" key="7">
    <source>
        <dbReference type="RefSeq" id="XP_032063096.1"/>
    </source>
</evidence>
<organism evidence="6 7">
    <name type="scientific">Aythya fuligula</name>
    <name type="common">Tufted duck</name>
    <name type="synonym">Anas fuligula</name>
    <dbReference type="NCBI Taxonomy" id="219594"/>
    <lineage>
        <taxon>Eukaryota</taxon>
        <taxon>Metazoa</taxon>
        <taxon>Chordata</taxon>
        <taxon>Craniata</taxon>
        <taxon>Vertebrata</taxon>
        <taxon>Euteleostomi</taxon>
        <taxon>Archelosauria</taxon>
        <taxon>Archosauria</taxon>
        <taxon>Dinosauria</taxon>
        <taxon>Saurischia</taxon>
        <taxon>Theropoda</taxon>
        <taxon>Coelurosauria</taxon>
        <taxon>Aves</taxon>
        <taxon>Neognathae</taxon>
        <taxon>Galloanserae</taxon>
        <taxon>Anseriformes</taxon>
        <taxon>Anatidae</taxon>
        <taxon>Aythyinae</taxon>
        <taxon>Aythya</taxon>
    </lineage>
</organism>
<gene>
    <name evidence="7" type="primary">LOC116501610</name>
</gene>
<dbReference type="PANTHER" id="PTHR11590:SF49">
    <property type="entry name" value="PROTEIN-GLUTAMINE GAMMA-GLUTAMYLTRANSFERASE K"/>
    <property type="match status" value="1"/>
</dbReference>
<keyword evidence="2" id="KW-0012">Acyltransferase</keyword>
<keyword evidence="6" id="KW-1185">Reference proteome</keyword>
<feature type="region of interest" description="Disordered" evidence="4">
    <location>
        <begin position="636"/>
        <end position="671"/>
    </location>
</feature>
<dbReference type="SUPFAM" id="SSF49309">
    <property type="entry name" value="Transglutaminase, two C-terminal domains"/>
    <property type="match status" value="2"/>
</dbReference>
<feature type="compositionally biased region" description="Basic and acidic residues" evidence="4">
    <location>
        <begin position="175"/>
        <end position="188"/>
    </location>
</feature>
<dbReference type="PANTHER" id="PTHR11590">
    <property type="entry name" value="PROTEIN-GLUTAMINE GAMMA-GLUTAMYLTRANSFERASE"/>
    <property type="match status" value="1"/>
</dbReference>
<evidence type="ECO:0000256" key="3">
    <source>
        <dbReference type="ARBA" id="ARBA00024222"/>
    </source>
</evidence>
<protein>
    <recommendedName>
        <fullName evidence="3">protein-glutamine gamma-glutamyltransferase</fullName>
        <ecNumber evidence="3">2.3.2.13</ecNumber>
    </recommendedName>
</protein>
<feature type="compositionally biased region" description="Basic and acidic residues" evidence="4">
    <location>
        <begin position="836"/>
        <end position="845"/>
    </location>
</feature>
<dbReference type="InterPro" id="IPR038765">
    <property type="entry name" value="Papain-like_cys_pep_sf"/>
</dbReference>
<dbReference type="Gene3D" id="2.60.40.10">
    <property type="entry name" value="Immunoglobulins"/>
    <property type="match status" value="2"/>
</dbReference>
<dbReference type="Pfam" id="PF00927">
    <property type="entry name" value="Transglut_C"/>
    <property type="match status" value="2"/>
</dbReference>
<dbReference type="EC" id="2.3.2.13" evidence="3"/>
<dbReference type="GeneID" id="116501610"/>
<dbReference type="InterPro" id="IPR008958">
    <property type="entry name" value="Transglutaminase_C"/>
</dbReference>
<dbReference type="SMART" id="SM00460">
    <property type="entry name" value="TGc"/>
    <property type="match status" value="1"/>
</dbReference>
<accession>A0A6J3EH84</accession>
<dbReference type="FunFam" id="2.60.40.10:FF:000090">
    <property type="entry name" value="Protein-glutamine gamma-glutamyltransferase 2"/>
    <property type="match status" value="1"/>
</dbReference>
<dbReference type="InterPro" id="IPR029400">
    <property type="entry name" value="TINF2_N"/>
</dbReference>
<dbReference type="Pfam" id="PF14973">
    <property type="entry name" value="TINF2_N"/>
    <property type="match status" value="1"/>
</dbReference>
<name>A0A6J3EH84_AYTFU</name>
<feature type="region of interest" description="Disordered" evidence="4">
    <location>
        <begin position="1156"/>
        <end position="1189"/>
    </location>
</feature>
<feature type="region of interest" description="Disordered" evidence="4">
    <location>
        <begin position="708"/>
        <end position="810"/>
    </location>
</feature>
<proteinExistence type="inferred from homology"/>
<evidence type="ECO:0000256" key="1">
    <source>
        <dbReference type="ARBA" id="ARBA00005968"/>
    </source>
</evidence>
<dbReference type="Gene3D" id="3.90.260.10">
    <property type="entry name" value="Transglutaminase-like"/>
    <property type="match status" value="1"/>
</dbReference>
<dbReference type="InterPro" id="IPR013783">
    <property type="entry name" value="Ig-like_fold"/>
</dbReference>
<feature type="region of interest" description="Disordered" evidence="4">
    <location>
        <begin position="827"/>
        <end position="854"/>
    </location>
</feature>
<dbReference type="InterPro" id="IPR050779">
    <property type="entry name" value="Transglutaminase"/>
</dbReference>
<dbReference type="InterPro" id="IPR011989">
    <property type="entry name" value="ARM-like"/>
</dbReference>
<dbReference type="Proteomes" id="UP000504639">
    <property type="component" value="Unplaced"/>
</dbReference>
<dbReference type="InParanoid" id="A0A6J3EH84"/>
<dbReference type="SUPFAM" id="SSF48371">
    <property type="entry name" value="ARM repeat"/>
    <property type="match status" value="1"/>
</dbReference>
<dbReference type="RefSeq" id="XP_032063096.1">
    <property type="nucleotide sequence ID" value="XM_032207205.1"/>
</dbReference>
<feature type="compositionally biased region" description="Pro residues" evidence="4">
    <location>
        <begin position="880"/>
        <end position="895"/>
    </location>
</feature>
<feature type="region of interest" description="Disordered" evidence="4">
    <location>
        <begin position="411"/>
        <end position="432"/>
    </location>
</feature>
<dbReference type="InterPro" id="IPR036985">
    <property type="entry name" value="Transglutaminase-like_sf"/>
</dbReference>
<evidence type="ECO:0000256" key="2">
    <source>
        <dbReference type="ARBA" id="ARBA00023315"/>
    </source>
</evidence>
<feature type="compositionally biased region" description="Low complexity" evidence="4">
    <location>
        <begin position="780"/>
        <end position="789"/>
    </location>
</feature>